<proteinExistence type="inferred from homology"/>
<dbReference type="PANTHER" id="PTHR12353:SF31">
    <property type="entry name" value="LD44824P"/>
    <property type="match status" value="1"/>
</dbReference>
<dbReference type="Pfam" id="PF03359">
    <property type="entry name" value="GKAP"/>
    <property type="match status" value="1"/>
</dbReference>
<feature type="compositionally biased region" description="Polar residues" evidence="2">
    <location>
        <begin position="161"/>
        <end position="170"/>
    </location>
</feature>
<dbReference type="Proteomes" id="UP000050790">
    <property type="component" value="Unassembled WGS sequence"/>
</dbReference>
<dbReference type="GO" id="GO:0099572">
    <property type="term" value="C:postsynaptic specialization"/>
    <property type="evidence" value="ECO:0007669"/>
    <property type="project" value="TreeGrafter"/>
</dbReference>
<sequence length="861" mass="95362">MQGDTEISVKDDRCITSNRRNLLQSEVVSFFTPVADKLRLKDSQSIHRPRLDIVEEKPRTKTIVVRLSSPVMSEGVQTLDHKNSVDVITTFLPMETKAKSSMSSSIVTNGSVPHQELVPNILPKDTNTKRPSVPCVSSNTPNRKSLFTNLIRRLSTPRNKISRTDNSSVLLTKGETGMSHSDSGSSNPSPRRLRRWFTKRMWKSAKLSDQIHGTHCSTNSQPLLISVDPVLETQYTHSTVDDLSEELQLVTQDIGSAPVPRKLIFVPHPMKSPSPHSQNVLGQNSSYKVVAQDTGVDYNIHVSMQSELNNIRMDTEVKNSPNCSPSSLFCTTGIHSPVASSPLLSAVTRENSICSVGNVIRHFGVPFHHDINNIESNNFRRSEALISQSFAKLPQSVASQYRTSPLAVCSYTPSYLSASVAAFGYSKYYSASKSIHNLVHTETSPLVIQDAVGHKLSIARSHSGTSDIKNEVVTSAIPSTVINTFGEKKSQVVGNMCGDAGSILEDSRSSCRRTESGRDGVWNGSTENVKLRRKRTTSNTNNTDDQEHWNRSSLIMLAVAHASPRGRVITPTTALNKSFFPSFSDSITAYSEVNESKGEPNTSIQHKTELVDTLSSSTELSFEGNSSVIINSIKDKQSLNTDYTTLSNQLEIQVDGNFYLQQVDQTEKELLNKVCEIETDLNNEVDLNDEVSGLLRTASGKARLLISEKFCQFRALCHQNLAWENSKTVGVDNNFVNEPNTLVTLVSDLDGFWAMVSLQVDDIRGLFKQVDSLRANNWQPVDNSLSPTQNISVGDSISSEKRKLNRKVTKSTVAKQNNVIARQQARERLELAKRNMQLKNLNSPHDDKSTLSITENKLIFV</sequence>
<dbReference type="InterPro" id="IPR005026">
    <property type="entry name" value="SAPAP"/>
</dbReference>
<name>A0AA84ZG90_9TREM</name>
<evidence type="ECO:0000313" key="4">
    <source>
        <dbReference type="WBParaSite" id="SMRG1_28600.4"/>
    </source>
</evidence>
<dbReference type="GO" id="GO:0060090">
    <property type="term" value="F:molecular adaptor activity"/>
    <property type="evidence" value="ECO:0007669"/>
    <property type="project" value="TreeGrafter"/>
</dbReference>
<dbReference type="AlphaFoldDB" id="A0AA84ZG90"/>
<feature type="region of interest" description="Disordered" evidence="2">
    <location>
        <begin position="117"/>
        <end position="141"/>
    </location>
</feature>
<organism evidence="3 4">
    <name type="scientific">Schistosoma margrebowiei</name>
    <dbReference type="NCBI Taxonomy" id="48269"/>
    <lineage>
        <taxon>Eukaryota</taxon>
        <taxon>Metazoa</taxon>
        <taxon>Spiralia</taxon>
        <taxon>Lophotrochozoa</taxon>
        <taxon>Platyhelminthes</taxon>
        <taxon>Trematoda</taxon>
        <taxon>Digenea</taxon>
        <taxon>Strigeidida</taxon>
        <taxon>Schistosomatoidea</taxon>
        <taxon>Schistosomatidae</taxon>
        <taxon>Schistosoma</taxon>
    </lineage>
</organism>
<dbReference type="WBParaSite" id="SMRG1_28600.4">
    <property type="protein sequence ID" value="SMRG1_28600.4"/>
    <property type="gene ID" value="SMRG1_28600"/>
</dbReference>
<feature type="region of interest" description="Disordered" evidence="2">
    <location>
        <begin position="161"/>
        <end position="192"/>
    </location>
</feature>
<evidence type="ECO:0000313" key="3">
    <source>
        <dbReference type="Proteomes" id="UP000050790"/>
    </source>
</evidence>
<evidence type="ECO:0000256" key="1">
    <source>
        <dbReference type="ARBA" id="ARBA00008839"/>
    </source>
</evidence>
<accession>A0AA84ZG90</accession>
<dbReference type="GO" id="GO:0023052">
    <property type="term" value="P:signaling"/>
    <property type="evidence" value="ECO:0007669"/>
    <property type="project" value="InterPro"/>
</dbReference>
<protein>
    <submittedName>
        <fullName evidence="4">Non-specific serine/threonine protein kinase</fullName>
    </submittedName>
</protein>
<feature type="compositionally biased region" description="Low complexity" evidence="2">
    <location>
        <begin position="179"/>
        <end position="189"/>
    </location>
</feature>
<comment type="similarity">
    <text evidence="1">Belongs to the SAPAP family.</text>
</comment>
<dbReference type="PANTHER" id="PTHR12353">
    <property type="entry name" value="DISKS LARGE-ASSOCIATED PROTEIN DAP SAP90/PSD-95-ASSOCIATED PROTEIN"/>
    <property type="match status" value="1"/>
</dbReference>
<evidence type="ECO:0000256" key="2">
    <source>
        <dbReference type="SAM" id="MobiDB-lite"/>
    </source>
</evidence>
<dbReference type="GO" id="GO:0098978">
    <property type="term" value="C:glutamatergic synapse"/>
    <property type="evidence" value="ECO:0007669"/>
    <property type="project" value="TreeGrafter"/>
</dbReference>
<reference evidence="4" key="1">
    <citation type="submission" date="2023-11" db="UniProtKB">
        <authorList>
            <consortium name="WormBaseParasite"/>
        </authorList>
    </citation>
    <scope>IDENTIFICATION</scope>
</reference>